<dbReference type="Proteomes" id="UP000494040">
    <property type="component" value="Unassembled WGS sequence"/>
</dbReference>
<dbReference type="GeneID" id="106662452"/>
<keyword evidence="1" id="KW-0732">Signal</keyword>
<feature type="chain" id="PRO_5035254467" description="Allatostatin CC" evidence="1">
    <location>
        <begin position="44"/>
        <end position="128"/>
    </location>
</feature>
<evidence type="ECO:0000256" key="1">
    <source>
        <dbReference type="SAM" id="SignalP"/>
    </source>
</evidence>
<reference evidence="2" key="1">
    <citation type="submission" date="2022-01" db="UniProtKB">
        <authorList>
            <consortium name="EnsemblMetazoa"/>
        </authorList>
    </citation>
    <scope>IDENTIFICATION</scope>
</reference>
<feature type="signal peptide" evidence="1">
    <location>
        <begin position="1"/>
        <end position="43"/>
    </location>
</feature>
<sequence>MCSHMKLAEKDRQPSAMCHRNQISCLICWWLVMVLTVLVPASASPAPKYTDYQQMGVSYDEYPVVVPKRAAVLLDRLMVALQKAVDSDHLEDSVNRIPLSDKMDLQRRGQQKGGRTYWRCYFNAVSCF</sequence>
<keyword evidence="3" id="KW-1185">Reference proteome</keyword>
<evidence type="ECO:0008006" key="4">
    <source>
        <dbReference type="Google" id="ProtNLM"/>
    </source>
</evidence>
<dbReference type="OrthoDB" id="7464898at2759"/>
<dbReference type="OMA" id="SAMCHRN"/>
<organism evidence="2 3">
    <name type="scientific">Cimex lectularius</name>
    <name type="common">Bed bug</name>
    <name type="synonym">Acanthia lectularia</name>
    <dbReference type="NCBI Taxonomy" id="79782"/>
    <lineage>
        <taxon>Eukaryota</taxon>
        <taxon>Metazoa</taxon>
        <taxon>Ecdysozoa</taxon>
        <taxon>Arthropoda</taxon>
        <taxon>Hexapoda</taxon>
        <taxon>Insecta</taxon>
        <taxon>Pterygota</taxon>
        <taxon>Neoptera</taxon>
        <taxon>Paraneoptera</taxon>
        <taxon>Hemiptera</taxon>
        <taxon>Heteroptera</taxon>
        <taxon>Panheteroptera</taxon>
        <taxon>Cimicomorpha</taxon>
        <taxon>Cimicidae</taxon>
        <taxon>Cimex</taxon>
    </lineage>
</organism>
<dbReference type="AlphaFoldDB" id="A0A8I6RBD4"/>
<dbReference type="EnsemblMetazoa" id="XM_014386551.2">
    <property type="protein sequence ID" value="XP_014242037.2"/>
    <property type="gene ID" value="LOC106662452"/>
</dbReference>
<dbReference type="RefSeq" id="XP_014242037.2">
    <property type="nucleotide sequence ID" value="XM_014386551.2"/>
</dbReference>
<dbReference type="KEGG" id="clec:106662452"/>
<protein>
    <recommendedName>
        <fullName evidence="4">Allatostatin CC</fullName>
    </recommendedName>
</protein>
<evidence type="ECO:0000313" key="3">
    <source>
        <dbReference type="Proteomes" id="UP000494040"/>
    </source>
</evidence>
<dbReference type="CTD" id="34538"/>
<accession>A0A8I6RBD4</accession>
<proteinExistence type="predicted"/>
<name>A0A8I6RBD4_CIMLE</name>
<evidence type="ECO:0000313" key="2">
    <source>
        <dbReference type="EnsemblMetazoa" id="XP_014242037.2"/>
    </source>
</evidence>